<dbReference type="Proteomes" id="UP000572680">
    <property type="component" value="Unassembled WGS sequence"/>
</dbReference>
<organism evidence="2 3">
    <name type="scientific">Actinomadura namibiensis</name>
    <dbReference type="NCBI Taxonomy" id="182080"/>
    <lineage>
        <taxon>Bacteria</taxon>
        <taxon>Bacillati</taxon>
        <taxon>Actinomycetota</taxon>
        <taxon>Actinomycetes</taxon>
        <taxon>Streptosporangiales</taxon>
        <taxon>Thermomonosporaceae</taxon>
        <taxon>Actinomadura</taxon>
    </lineage>
</organism>
<evidence type="ECO:0000313" key="2">
    <source>
        <dbReference type="EMBL" id="MBA8949875.1"/>
    </source>
</evidence>
<feature type="coiled-coil region" evidence="1">
    <location>
        <begin position="164"/>
        <end position="227"/>
    </location>
</feature>
<reference evidence="2 3" key="1">
    <citation type="submission" date="2020-08" db="EMBL/GenBank/DDBJ databases">
        <title>Genomic Encyclopedia of Type Strains, Phase IV (KMG-IV): sequencing the most valuable type-strain genomes for metagenomic binning, comparative biology and taxonomic classification.</title>
        <authorList>
            <person name="Goeker M."/>
        </authorList>
    </citation>
    <scope>NUCLEOTIDE SEQUENCE [LARGE SCALE GENOMIC DNA]</scope>
    <source>
        <strain evidence="2 3">DSM 44197</strain>
    </source>
</reference>
<keyword evidence="2" id="KW-0378">Hydrolase</keyword>
<accession>A0A7W3LKP7</accession>
<evidence type="ECO:0000313" key="3">
    <source>
        <dbReference type="Proteomes" id="UP000572680"/>
    </source>
</evidence>
<gene>
    <name evidence="2" type="ORF">HNR61_001488</name>
</gene>
<keyword evidence="1" id="KW-0175">Coiled coil</keyword>
<sequence length="316" mass="33540">MIDAKSLLAAALAEDDPFTAVRAAAEWAARTVGGAADATGGTDDVAAFRAVAGLDDALEAVARLAEAAPALVRAAAPGRPVAEHLDARRAALARAREILARDRADLAELGAAERDLTAAAAEHDRLRDRVAELRRLRDLAGALDALRAQHAALTAGLAALADPVEQAERAVEKDAGALLRLTEEQLDLLRPRVRRALEEADAGNAELAGLRSRLAEAEERVEADRAALAGAAEGFEKLRERHERVLRPLRAYQRADEDLARGLGSSPLAGDSGLDLAARELEAVDRRLTEVDELLTTALAEHARAYEEARAVLGWS</sequence>
<name>A0A7W3LKP7_ACTNM</name>
<evidence type="ECO:0000256" key="1">
    <source>
        <dbReference type="SAM" id="Coils"/>
    </source>
</evidence>
<dbReference type="AlphaFoldDB" id="A0A7W3LKP7"/>
<dbReference type="RefSeq" id="WP_182842378.1">
    <property type="nucleotide sequence ID" value="NZ_JACJIA010000002.1"/>
</dbReference>
<keyword evidence="2" id="KW-0269">Exonuclease</keyword>
<protein>
    <submittedName>
        <fullName evidence="2">DNA repair exonuclease SbcCD ATPase subunit</fullName>
    </submittedName>
</protein>
<dbReference type="Gene3D" id="1.10.287.1490">
    <property type="match status" value="1"/>
</dbReference>
<dbReference type="EMBL" id="JACJIA010000002">
    <property type="protein sequence ID" value="MBA8949875.1"/>
    <property type="molecule type" value="Genomic_DNA"/>
</dbReference>
<feature type="coiled-coil region" evidence="1">
    <location>
        <begin position="109"/>
        <end position="136"/>
    </location>
</feature>
<proteinExistence type="predicted"/>
<dbReference type="GO" id="GO:0004527">
    <property type="term" value="F:exonuclease activity"/>
    <property type="evidence" value="ECO:0007669"/>
    <property type="project" value="UniProtKB-KW"/>
</dbReference>
<comment type="caution">
    <text evidence="2">The sequence shown here is derived from an EMBL/GenBank/DDBJ whole genome shotgun (WGS) entry which is preliminary data.</text>
</comment>
<keyword evidence="3" id="KW-1185">Reference proteome</keyword>
<keyword evidence="2" id="KW-0540">Nuclease</keyword>